<proteinExistence type="predicted"/>
<organism evidence="2 3">
    <name type="scientific">Frankia canadensis</name>
    <dbReference type="NCBI Taxonomy" id="1836972"/>
    <lineage>
        <taxon>Bacteria</taxon>
        <taxon>Bacillati</taxon>
        <taxon>Actinomycetota</taxon>
        <taxon>Actinomycetes</taxon>
        <taxon>Frankiales</taxon>
        <taxon>Frankiaceae</taxon>
        <taxon>Frankia</taxon>
    </lineage>
</organism>
<protein>
    <submittedName>
        <fullName evidence="2">Uncharacterized protein</fullName>
    </submittedName>
</protein>
<evidence type="ECO:0000313" key="2">
    <source>
        <dbReference type="EMBL" id="SNQ51259.1"/>
    </source>
</evidence>
<dbReference type="AlphaFoldDB" id="A0A2I2L026"/>
<evidence type="ECO:0000313" key="3">
    <source>
        <dbReference type="Proteomes" id="UP000234331"/>
    </source>
</evidence>
<keyword evidence="3" id="KW-1185">Reference proteome</keyword>
<sequence length="56" mass="5904">MPDAGHAGGRPVAGGGCSWDDGRMGTYVVLLVMVLLVGLAVLGGLYAYLTRERVRR</sequence>
<evidence type="ECO:0000256" key="1">
    <source>
        <dbReference type="SAM" id="Phobius"/>
    </source>
</evidence>
<keyword evidence="1" id="KW-0472">Membrane</keyword>
<gene>
    <name evidence="2" type="ORF">FRACA_650022</name>
</gene>
<name>A0A2I2L026_9ACTN</name>
<keyword evidence="1" id="KW-1133">Transmembrane helix</keyword>
<reference evidence="2 3" key="1">
    <citation type="submission" date="2017-06" db="EMBL/GenBank/DDBJ databases">
        <authorList>
            <person name="Kim H.J."/>
            <person name="Triplett B.A."/>
        </authorList>
    </citation>
    <scope>NUCLEOTIDE SEQUENCE [LARGE SCALE GENOMIC DNA]</scope>
    <source>
        <strain evidence="2">FRACA_ARgP5</strain>
    </source>
</reference>
<feature type="transmembrane region" description="Helical" evidence="1">
    <location>
        <begin position="27"/>
        <end position="49"/>
    </location>
</feature>
<dbReference type="Proteomes" id="UP000234331">
    <property type="component" value="Unassembled WGS sequence"/>
</dbReference>
<accession>A0A2I2L026</accession>
<dbReference type="EMBL" id="FZMO01000531">
    <property type="protein sequence ID" value="SNQ51259.1"/>
    <property type="molecule type" value="Genomic_DNA"/>
</dbReference>
<keyword evidence="1" id="KW-0812">Transmembrane</keyword>